<evidence type="ECO:0000256" key="10">
    <source>
        <dbReference type="ARBA" id="ARBA00022967"/>
    </source>
</evidence>
<dbReference type="EMBL" id="KU753807">
    <property type="protein sequence ID" value="AND82398.1"/>
    <property type="molecule type" value="Genomic_DNA"/>
</dbReference>
<name>A0A342KBL7_9HEMI</name>
<evidence type="ECO:0000256" key="11">
    <source>
        <dbReference type="ARBA" id="ARBA00022982"/>
    </source>
</evidence>
<evidence type="ECO:0000256" key="12">
    <source>
        <dbReference type="ARBA" id="ARBA00022989"/>
    </source>
</evidence>
<feature type="transmembrane region" description="Helical" evidence="18">
    <location>
        <begin position="193"/>
        <end position="213"/>
    </location>
</feature>
<evidence type="ECO:0000256" key="2">
    <source>
        <dbReference type="ARBA" id="ARBA00004448"/>
    </source>
</evidence>
<dbReference type="PANTHER" id="PTHR46552:SF1">
    <property type="entry name" value="NADH-UBIQUINONE OXIDOREDUCTASE CHAIN 2"/>
    <property type="match status" value="1"/>
</dbReference>
<keyword evidence="9 18" id="KW-0999">Mitochondrion inner membrane</keyword>
<accession>A0A342KBL7</accession>
<evidence type="ECO:0000256" key="13">
    <source>
        <dbReference type="ARBA" id="ARBA00023027"/>
    </source>
</evidence>
<keyword evidence="16 18" id="KW-0472">Membrane</keyword>
<feature type="transmembrane region" description="Helical" evidence="18">
    <location>
        <begin position="234"/>
        <end position="257"/>
    </location>
</feature>
<reference evidence="20" key="1">
    <citation type="journal article" date="2016" name="Mitochondrial DNA Part B Resour">
        <title>Complete mitochondrial genome of the green mirid Creontiades dilutus Stal (Hemiptera: Miridae).</title>
        <authorList>
            <person name="Hereward J.P."/>
        </authorList>
    </citation>
    <scope>NUCLEOTIDE SEQUENCE</scope>
</reference>
<sequence length="333" mass="39591">MMKTSSKMLFFIMTMISTLMVLSANDWLNMWIGLEMNLMSFIPLMFKSKNNFLSQSSMMYFLIQSMASMLFIVTMLMSMFLFMNMSMILPKIMLFTMMMKMGMPPFHMWFPEVMYKISWLMCIMLMTWQKVAPMYILSLTMNNDMLNMIIIMLSTLTGAILGLNHTSTQKIMAYSSMNHMGWMMACASMSKKLWMMYMIMYSMMTIMLCLNMHKYNIMYMNQFNILSMKMTEKVSLMIMMLSMGGMPPFIGFLPKWITIEYMINSNEMLLLTLMVVSSLITLSYYMRMITPMLMIMSHSQKWMFFYWMNMKSTIKTLYINMMLPMLILLYNFM</sequence>
<dbReference type="GO" id="GO:0005743">
    <property type="term" value="C:mitochondrial inner membrane"/>
    <property type="evidence" value="ECO:0007669"/>
    <property type="project" value="UniProtKB-SubCell"/>
</dbReference>
<evidence type="ECO:0000256" key="9">
    <source>
        <dbReference type="ARBA" id="ARBA00022792"/>
    </source>
</evidence>
<feature type="transmembrane region" description="Helical" evidence="18">
    <location>
        <begin position="316"/>
        <end position="332"/>
    </location>
</feature>
<keyword evidence="12 18" id="KW-1133">Transmembrane helix</keyword>
<comment type="catalytic activity">
    <reaction evidence="17 18">
        <text>a ubiquinone + NADH + 5 H(+)(in) = a ubiquinol + NAD(+) + 4 H(+)(out)</text>
        <dbReference type="Rhea" id="RHEA:29091"/>
        <dbReference type="Rhea" id="RHEA-COMP:9565"/>
        <dbReference type="Rhea" id="RHEA-COMP:9566"/>
        <dbReference type="ChEBI" id="CHEBI:15378"/>
        <dbReference type="ChEBI" id="CHEBI:16389"/>
        <dbReference type="ChEBI" id="CHEBI:17976"/>
        <dbReference type="ChEBI" id="CHEBI:57540"/>
        <dbReference type="ChEBI" id="CHEBI:57945"/>
        <dbReference type="EC" id="7.1.1.2"/>
    </reaction>
</comment>
<dbReference type="GO" id="GO:0006120">
    <property type="term" value="P:mitochondrial electron transport, NADH to ubiquinone"/>
    <property type="evidence" value="ECO:0007669"/>
    <property type="project" value="InterPro"/>
</dbReference>
<keyword evidence="13 18" id="KW-0520">NAD</keyword>
<feature type="domain" description="NADH:quinone oxidoreductase/Mrp antiporter transmembrane" evidence="19">
    <location>
        <begin position="24"/>
        <end position="281"/>
    </location>
</feature>
<comment type="similarity">
    <text evidence="3 18">Belongs to the complex I subunit 2 family.</text>
</comment>
<keyword evidence="6" id="KW-0813">Transport</keyword>
<organism evidence="20">
    <name type="scientific">Creontiades dilutus</name>
    <name type="common">green mirid</name>
    <dbReference type="NCBI Taxonomy" id="173679"/>
    <lineage>
        <taxon>Eukaryota</taxon>
        <taxon>Metazoa</taxon>
        <taxon>Ecdysozoa</taxon>
        <taxon>Arthropoda</taxon>
        <taxon>Hexapoda</taxon>
        <taxon>Insecta</taxon>
        <taxon>Pterygota</taxon>
        <taxon>Neoptera</taxon>
        <taxon>Paraneoptera</taxon>
        <taxon>Hemiptera</taxon>
        <taxon>Heteroptera</taxon>
        <taxon>Panheteroptera</taxon>
        <taxon>Cimicomorpha</taxon>
        <taxon>Miridae</taxon>
        <taxon>Mirini</taxon>
        <taxon>Creontiades</taxon>
    </lineage>
</organism>
<evidence type="ECO:0000256" key="5">
    <source>
        <dbReference type="ARBA" id="ARBA00021008"/>
    </source>
</evidence>
<dbReference type="GO" id="GO:0008137">
    <property type="term" value="F:NADH dehydrogenase (ubiquinone) activity"/>
    <property type="evidence" value="ECO:0007669"/>
    <property type="project" value="UniProtKB-EC"/>
</dbReference>
<evidence type="ECO:0000259" key="19">
    <source>
        <dbReference type="Pfam" id="PF00361"/>
    </source>
</evidence>
<evidence type="ECO:0000256" key="3">
    <source>
        <dbReference type="ARBA" id="ARBA00007012"/>
    </source>
</evidence>
<comment type="function">
    <text evidence="18">Core subunit of the mitochondrial membrane respiratory chain NADH dehydrogenase (Complex I) which catalyzes electron transfer from NADH through the respiratory chain, using ubiquinone as an electron acceptor. Essential for the catalytic activity and assembly of complex I.</text>
</comment>
<evidence type="ECO:0000256" key="1">
    <source>
        <dbReference type="ARBA" id="ARBA00003257"/>
    </source>
</evidence>
<dbReference type="EC" id="7.1.1.2" evidence="4 18"/>
<gene>
    <name evidence="20" type="primary">nad2</name>
</gene>
<comment type="subcellular location">
    <subcellularLocation>
        <location evidence="2 18">Mitochondrion inner membrane</location>
        <topology evidence="2 18">Multi-pass membrane protein</topology>
    </subcellularLocation>
</comment>
<evidence type="ECO:0000256" key="15">
    <source>
        <dbReference type="ARBA" id="ARBA00023128"/>
    </source>
</evidence>
<evidence type="ECO:0000256" key="18">
    <source>
        <dbReference type="RuleBase" id="RU003403"/>
    </source>
</evidence>
<keyword evidence="10 18" id="KW-1278">Translocase</keyword>
<geneLocation type="mitochondrion" evidence="20"/>
<keyword evidence="7 18" id="KW-0679">Respiratory chain</keyword>
<evidence type="ECO:0000256" key="17">
    <source>
        <dbReference type="ARBA" id="ARBA00049551"/>
    </source>
</evidence>
<comment type="function">
    <text evidence="1">Core subunit of the mitochondrial membrane respiratory chain NADH dehydrogenase (Complex I) that is believed to belong to the minimal assembly required for catalysis. Complex I functions in the transfer of electrons from NADH to the respiratory chain. The immediate electron acceptor for the enzyme is believed to be ubiquinone.</text>
</comment>
<evidence type="ECO:0000256" key="6">
    <source>
        <dbReference type="ARBA" id="ARBA00022448"/>
    </source>
</evidence>
<evidence type="ECO:0000256" key="4">
    <source>
        <dbReference type="ARBA" id="ARBA00012944"/>
    </source>
</evidence>
<feature type="transmembrane region" description="Helical" evidence="18">
    <location>
        <begin position="269"/>
        <end position="295"/>
    </location>
</feature>
<dbReference type="AlphaFoldDB" id="A0A342KBL7"/>
<evidence type="ECO:0000256" key="8">
    <source>
        <dbReference type="ARBA" id="ARBA00022692"/>
    </source>
</evidence>
<keyword evidence="14 18" id="KW-0830">Ubiquinone</keyword>
<evidence type="ECO:0000256" key="7">
    <source>
        <dbReference type="ARBA" id="ARBA00022660"/>
    </source>
</evidence>
<dbReference type="InterPro" id="IPR050175">
    <property type="entry name" value="Complex_I_Subunit_2"/>
</dbReference>
<keyword evidence="8 18" id="KW-0812">Transmembrane</keyword>
<dbReference type="InterPro" id="IPR001750">
    <property type="entry name" value="ND/Mrp_TM"/>
</dbReference>
<keyword evidence="15 18" id="KW-0496">Mitochondrion</keyword>
<keyword evidence="11 18" id="KW-0249">Electron transport</keyword>
<dbReference type="Pfam" id="PF00361">
    <property type="entry name" value="Proton_antipo_M"/>
    <property type="match status" value="1"/>
</dbReference>
<evidence type="ECO:0000256" key="14">
    <source>
        <dbReference type="ARBA" id="ARBA00023075"/>
    </source>
</evidence>
<protein>
    <recommendedName>
        <fullName evidence="5 18">NADH-ubiquinone oxidoreductase chain 2</fullName>
        <ecNumber evidence="4 18">7.1.1.2</ecNumber>
    </recommendedName>
</protein>
<evidence type="ECO:0000256" key="16">
    <source>
        <dbReference type="ARBA" id="ARBA00023136"/>
    </source>
</evidence>
<dbReference type="PANTHER" id="PTHR46552">
    <property type="entry name" value="NADH-UBIQUINONE OXIDOREDUCTASE CHAIN 2"/>
    <property type="match status" value="1"/>
</dbReference>
<proteinExistence type="inferred from homology"/>
<dbReference type="InterPro" id="IPR003917">
    <property type="entry name" value="NADH_UbQ_OxRdtase_chain2"/>
</dbReference>
<evidence type="ECO:0000313" key="20">
    <source>
        <dbReference type="EMBL" id="AND82398.1"/>
    </source>
</evidence>
<dbReference type="PRINTS" id="PR01436">
    <property type="entry name" value="NADHDHGNASE2"/>
</dbReference>